<dbReference type="EMBL" id="JBBXMP010000174">
    <property type="protein sequence ID" value="KAL0060497.1"/>
    <property type="molecule type" value="Genomic_DNA"/>
</dbReference>
<reference evidence="2 3" key="1">
    <citation type="submission" date="2024-05" db="EMBL/GenBank/DDBJ databases">
        <title>A draft genome resource for the thread blight pathogen Marasmius tenuissimus strain MS-2.</title>
        <authorList>
            <person name="Yulfo-Soto G.E."/>
            <person name="Baruah I.K."/>
            <person name="Amoako-Attah I."/>
            <person name="Bukari Y."/>
            <person name="Meinhardt L.W."/>
            <person name="Bailey B.A."/>
            <person name="Cohen S.P."/>
        </authorList>
    </citation>
    <scope>NUCLEOTIDE SEQUENCE [LARGE SCALE GENOMIC DNA]</scope>
    <source>
        <strain evidence="2 3">MS-2</strain>
    </source>
</reference>
<evidence type="ECO:0000313" key="2">
    <source>
        <dbReference type="EMBL" id="KAL0060497.1"/>
    </source>
</evidence>
<name>A0ABR2ZFR2_9AGAR</name>
<evidence type="ECO:0000313" key="3">
    <source>
        <dbReference type="Proteomes" id="UP001437256"/>
    </source>
</evidence>
<comment type="caution">
    <text evidence="2">The sequence shown here is derived from an EMBL/GenBank/DDBJ whole genome shotgun (WGS) entry which is preliminary data.</text>
</comment>
<sequence>MPGHSQSPLVPSSSSQTRHTSSLSLSPPQYFTHDASSSPVPPEYPEDDEQSPAYNVALILEAMVENEREIIGSLFPDIHESLPTYQRHDGRRDSTTLYAVLKAQLQCNKELGRFIDQCERGETSSVPVPVPAEQSPPYYLKLDECGLPDSDKEIVVGIYQNSQGSVDVFLERVHMVFPTLPRRTLLGLFVQLETAFSA</sequence>
<keyword evidence="3" id="KW-1185">Reference proteome</keyword>
<gene>
    <name evidence="2" type="ORF">AAF712_012730</name>
</gene>
<feature type="compositionally biased region" description="Low complexity" evidence="1">
    <location>
        <begin position="1"/>
        <end position="26"/>
    </location>
</feature>
<protein>
    <submittedName>
        <fullName evidence="2">Uncharacterized protein</fullName>
    </submittedName>
</protein>
<proteinExistence type="predicted"/>
<evidence type="ECO:0000256" key="1">
    <source>
        <dbReference type="SAM" id="MobiDB-lite"/>
    </source>
</evidence>
<accession>A0ABR2ZFR2</accession>
<dbReference type="Proteomes" id="UP001437256">
    <property type="component" value="Unassembled WGS sequence"/>
</dbReference>
<organism evidence="2 3">
    <name type="scientific">Marasmius tenuissimus</name>
    <dbReference type="NCBI Taxonomy" id="585030"/>
    <lineage>
        <taxon>Eukaryota</taxon>
        <taxon>Fungi</taxon>
        <taxon>Dikarya</taxon>
        <taxon>Basidiomycota</taxon>
        <taxon>Agaricomycotina</taxon>
        <taxon>Agaricomycetes</taxon>
        <taxon>Agaricomycetidae</taxon>
        <taxon>Agaricales</taxon>
        <taxon>Marasmiineae</taxon>
        <taxon>Marasmiaceae</taxon>
        <taxon>Marasmius</taxon>
    </lineage>
</organism>
<feature type="region of interest" description="Disordered" evidence="1">
    <location>
        <begin position="1"/>
        <end position="49"/>
    </location>
</feature>